<reference evidence="1 2" key="1">
    <citation type="submission" date="2016-03" db="EMBL/GenBank/DDBJ databases">
        <title>Genome sequence of Rhodococcus kyotonensis KB10.</title>
        <authorList>
            <person name="Jeong H."/>
            <person name="Hong C.E."/>
            <person name="Jo S.H."/>
            <person name="Park J.M."/>
        </authorList>
    </citation>
    <scope>NUCLEOTIDE SEQUENCE [LARGE SCALE GENOMIC DNA]</scope>
    <source>
        <strain evidence="1 2">KB10</strain>
    </source>
</reference>
<dbReference type="Gene3D" id="3.40.50.1010">
    <property type="entry name" value="5'-nuclease"/>
    <property type="match status" value="1"/>
</dbReference>
<dbReference type="InterPro" id="IPR029060">
    <property type="entry name" value="PIN-like_dom_sf"/>
</dbReference>
<gene>
    <name evidence="1" type="ORF">A3K89_22680</name>
</gene>
<protein>
    <submittedName>
        <fullName evidence="1">Ribonuclease</fullName>
    </submittedName>
</protein>
<evidence type="ECO:0000313" key="1">
    <source>
        <dbReference type="EMBL" id="OAK53739.1"/>
    </source>
</evidence>
<sequence length="122" mass="13483">MILVDTSIWIDHLRSGNDDLAHYLTIGVVLVHPWVTGEIALGNLHNRTEILGLLTNLPQASVAEPAELFTMIERERLYGRGIGFVDVQLLAATRLTPDAQLWTRDRRLSKTAAALAIRTVSG</sequence>
<accession>A0A177YET5</accession>
<organism evidence="1 2">
    <name type="scientific">Rhodococcoides kyotonense</name>
    <dbReference type="NCBI Taxonomy" id="398843"/>
    <lineage>
        <taxon>Bacteria</taxon>
        <taxon>Bacillati</taxon>
        <taxon>Actinomycetota</taxon>
        <taxon>Actinomycetes</taxon>
        <taxon>Mycobacteriales</taxon>
        <taxon>Nocardiaceae</taxon>
        <taxon>Rhodococcoides</taxon>
    </lineage>
</organism>
<evidence type="ECO:0000313" key="2">
    <source>
        <dbReference type="Proteomes" id="UP000077519"/>
    </source>
</evidence>
<dbReference type="SUPFAM" id="SSF88723">
    <property type="entry name" value="PIN domain-like"/>
    <property type="match status" value="1"/>
</dbReference>
<name>A0A177YET5_9NOCA</name>
<dbReference type="Proteomes" id="UP000077519">
    <property type="component" value="Unassembled WGS sequence"/>
</dbReference>
<dbReference type="EMBL" id="LVHI01000016">
    <property type="protein sequence ID" value="OAK53739.1"/>
    <property type="molecule type" value="Genomic_DNA"/>
</dbReference>
<keyword evidence="2" id="KW-1185">Reference proteome</keyword>
<comment type="caution">
    <text evidence="1">The sequence shown here is derived from an EMBL/GenBank/DDBJ whole genome shotgun (WGS) entry which is preliminary data.</text>
</comment>
<dbReference type="RefSeq" id="WP_068427067.1">
    <property type="nucleotide sequence ID" value="NZ_LVHI01000016.1"/>
</dbReference>
<dbReference type="AlphaFoldDB" id="A0A177YET5"/>
<proteinExistence type="predicted"/>